<feature type="non-terminal residue" evidence="1">
    <location>
        <position position="1"/>
    </location>
</feature>
<dbReference type="EMBL" id="CAJVQB010010718">
    <property type="protein sequence ID" value="CAG8742279.1"/>
    <property type="molecule type" value="Genomic_DNA"/>
</dbReference>
<gene>
    <name evidence="1" type="ORF">GMARGA_LOCUS15514</name>
</gene>
<sequence>EKENKDGNKGSWKNEGNNIMRACKGCDEHISNKLTKGVIKAKKKEITELMVNRKRLIYKKLEDIIRVFKLRRELKYEISQEEFMTKSQKKSWKFIKQFKNISEILWKKCEEMQRRDTYNYRIIERTKKKGKKRFLYL</sequence>
<reference evidence="1 2" key="1">
    <citation type="submission" date="2021-06" db="EMBL/GenBank/DDBJ databases">
        <authorList>
            <person name="Kallberg Y."/>
            <person name="Tangrot J."/>
            <person name="Rosling A."/>
        </authorList>
    </citation>
    <scope>NUCLEOTIDE SEQUENCE [LARGE SCALE GENOMIC DNA]</scope>
    <source>
        <strain evidence="1 2">120-4 pot B 10/14</strain>
    </source>
</reference>
<dbReference type="Proteomes" id="UP000789901">
    <property type="component" value="Unassembled WGS sequence"/>
</dbReference>
<accession>A0ABN7V9H2</accession>
<organism evidence="1 2">
    <name type="scientific">Gigaspora margarita</name>
    <dbReference type="NCBI Taxonomy" id="4874"/>
    <lineage>
        <taxon>Eukaryota</taxon>
        <taxon>Fungi</taxon>
        <taxon>Fungi incertae sedis</taxon>
        <taxon>Mucoromycota</taxon>
        <taxon>Glomeromycotina</taxon>
        <taxon>Glomeromycetes</taxon>
        <taxon>Diversisporales</taxon>
        <taxon>Gigasporaceae</taxon>
        <taxon>Gigaspora</taxon>
    </lineage>
</organism>
<evidence type="ECO:0000313" key="1">
    <source>
        <dbReference type="EMBL" id="CAG8742279.1"/>
    </source>
</evidence>
<name>A0ABN7V9H2_GIGMA</name>
<proteinExistence type="predicted"/>
<comment type="caution">
    <text evidence="1">The sequence shown here is derived from an EMBL/GenBank/DDBJ whole genome shotgun (WGS) entry which is preliminary data.</text>
</comment>
<keyword evidence="2" id="KW-1185">Reference proteome</keyword>
<protein>
    <submittedName>
        <fullName evidence="1">45117_t:CDS:1</fullName>
    </submittedName>
</protein>
<evidence type="ECO:0000313" key="2">
    <source>
        <dbReference type="Proteomes" id="UP000789901"/>
    </source>
</evidence>